<feature type="signal peptide" evidence="1">
    <location>
        <begin position="1"/>
        <end position="24"/>
    </location>
</feature>
<evidence type="ECO:0000313" key="5">
    <source>
        <dbReference type="Proteomes" id="UP000274756"/>
    </source>
</evidence>
<dbReference type="InterPro" id="IPR035940">
    <property type="entry name" value="CAP_sf"/>
</dbReference>
<dbReference type="Proteomes" id="UP000038040">
    <property type="component" value="Unplaced"/>
</dbReference>
<evidence type="ECO:0000259" key="2">
    <source>
        <dbReference type="Pfam" id="PF00188"/>
    </source>
</evidence>
<evidence type="ECO:0000313" key="4">
    <source>
        <dbReference type="Proteomes" id="UP000038040"/>
    </source>
</evidence>
<reference evidence="3 5" key="2">
    <citation type="submission" date="2018-11" db="EMBL/GenBank/DDBJ databases">
        <authorList>
            <consortium name="Pathogen Informatics"/>
        </authorList>
    </citation>
    <scope>NUCLEOTIDE SEQUENCE [LARGE SCALE GENOMIC DNA]</scope>
</reference>
<proteinExistence type="predicted"/>
<feature type="domain" description="SCP" evidence="2">
    <location>
        <begin position="49"/>
        <end position="116"/>
    </location>
</feature>
<feature type="chain" id="PRO_5033720917" evidence="1">
    <location>
        <begin position="25"/>
        <end position="122"/>
    </location>
</feature>
<gene>
    <name evidence="3" type="ORF">DME_LOCUS8823</name>
</gene>
<dbReference type="InterPro" id="IPR014044">
    <property type="entry name" value="CAP_dom"/>
</dbReference>
<evidence type="ECO:0000313" key="6">
    <source>
        <dbReference type="WBParaSite" id="DME_0000502401-mRNA-1"/>
    </source>
</evidence>
<dbReference type="Pfam" id="PF00188">
    <property type="entry name" value="CAP"/>
    <property type="match status" value="1"/>
</dbReference>
<dbReference type="SUPFAM" id="SSF55797">
    <property type="entry name" value="PR-1-like"/>
    <property type="match status" value="1"/>
</dbReference>
<dbReference type="EMBL" id="UYYG01001172">
    <property type="protein sequence ID" value="VDN58850.1"/>
    <property type="molecule type" value="Genomic_DNA"/>
</dbReference>
<organism evidence="4 6">
    <name type="scientific">Dracunculus medinensis</name>
    <name type="common">Guinea worm</name>
    <dbReference type="NCBI Taxonomy" id="318479"/>
    <lineage>
        <taxon>Eukaryota</taxon>
        <taxon>Metazoa</taxon>
        <taxon>Ecdysozoa</taxon>
        <taxon>Nematoda</taxon>
        <taxon>Chromadorea</taxon>
        <taxon>Rhabditida</taxon>
        <taxon>Spirurina</taxon>
        <taxon>Dracunculoidea</taxon>
        <taxon>Dracunculidae</taxon>
        <taxon>Dracunculus</taxon>
    </lineage>
</organism>
<dbReference type="Proteomes" id="UP000274756">
    <property type="component" value="Unassembled WGS sequence"/>
</dbReference>
<keyword evidence="1" id="KW-0732">Signal</keyword>
<dbReference type="OrthoDB" id="5874910at2759"/>
<dbReference type="STRING" id="318479.A0A0N4UCM4"/>
<name>A0A0N4UCM4_DRAME</name>
<evidence type="ECO:0000313" key="3">
    <source>
        <dbReference type="EMBL" id="VDN58850.1"/>
    </source>
</evidence>
<accession>A0A0N4UCM4</accession>
<keyword evidence="5" id="KW-1185">Reference proteome</keyword>
<dbReference type="Gene3D" id="3.40.33.10">
    <property type="entry name" value="CAP"/>
    <property type="match status" value="1"/>
</dbReference>
<dbReference type="AlphaFoldDB" id="A0A0N4UCM4"/>
<dbReference type="WBParaSite" id="DME_0000502401-mRNA-1">
    <property type="protein sequence ID" value="DME_0000502401-mRNA-1"/>
    <property type="gene ID" value="DME_0000502401"/>
</dbReference>
<protein>
    <submittedName>
        <fullName evidence="6">SCP domain-containing protein</fullName>
    </submittedName>
</protein>
<evidence type="ECO:0000256" key="1">
    <source>
        <dbReference type="SAM" id="SignalP"/>
    </source>
</evidence>
<dbReference type="CDD" id="cd05380">
    <property type="entry name" value="CAP_euk"/>
    <property type="match status" value="1"/>
</dbReference>
<reference evidence="6" key="1">
    <citation type="submission" date="2017-02" db="UniProtKB">
        <authorList>
            <consortium name="WormBaseParasite"/>
        </authorList>
    </citation>
    <scope>IDENTIFICATION</scope>
</reference>
<sequence>MLEVVSYILIIYLTFASIPYFSTANDVDQMNCDNENMGDFMRFGILLSHNDLRSNLSRGIYDFPSGSNMYRIRYDCQLEKLAQQRANNECSISNISDHLADTIGENIYRYRSNNSNSDSSSM</sequence>